<feature type="transmembrane region" description="Helical" evidence="1">
    <location>
        <begin position="41"/>
        <end position="59"/>
    </location>
</feature>
<gene>
    <name evidence="2" type="ORF">D0Y50_13135</name>
</gene>
<reference evidence="2 3" key="1">
    <citation type="submission" date="2018-08" db="EMBL/GenBank/DDBJ databases">
        <title>Salinimonas sediminis sp. nov., a piezophilic bacterium isolated from a deep-sea sediment sample from the New Britain Trench.</title>
        <authorList>
            <person name="Cao J."/>
        </authorList>
    </citation>
    <scope>NUCLEOTIDE SEQUENCE [LARGE SCALE GENOMIC DNA]</scope>
    <source>
        <strain evidence="2 3">N102</strain>
    </source>
</reference>
<evidence type="ECO:0000256" key="1">
    <source>
        <dbReference type="SAM" id="Phobius"/>
    </source>
</evidence>
<keyword evidence="3" id="KW-1185">Reference proteome</keyword>
<accession>A0A346NNV3</accession>
<dbReference type="EMBL" id="CP031769">
    <property type="protein sequence ID" value="AXR07210.1"/>
    <property type="molecule type" value="Genomic_DNA"/>
</dbReference>
<dbReference type="InterPro" id="IPR009883">
    <property type="entry name" value="YgfX"/>
</dbReference>
<evidence type="ECO:0008006" key="4">
    <source>
        <dbReference type="Google" id="ProtNLM"/>
    </source>
</evidence>
<keyword evidence="1" id="KW-0812">Transmembrane</keyword>
<proteinExistence type="predicted"/>
<evidence type="ECO:0000313" key="3">
    <source>
        <dbReference type="Proteomes" id="UP000262073"/>
    </source>
</evidence>
<dbReference type="AlphaFoldDB" id="A0A346NNV3"/>
<organism evidence="2 3">
    <name type="scientific">Salinimonas sediminis</name>
    <dbReference type="NCBI Taxonomy" id="2303538"/>
    <lineage>
        <taxon>Bacteria</taxon>
        <taxon>Pseudomonadati</taxon>
        <taxon>Pseudomonadota</taxon>
        <taxon>Gammaproteobacteria</taxon>
        <taxon>Alteromonadales</taxon>
        <taxon>Alteromonadaceae</taxon>
        <taxon>Alteromonas/Salinimonas group</taxon>
        <taxon>Salinimonas</taxon>
    </lineage>
</organism>
<sequence length="159" mass="18254">MSKFRFILTPHPLRRWCWLLPAGALVLCILALHEAVWSYLQTWHTLVILLIGAGLYTRWHRAQPCPIQTFVLADDRGHWQQARQVDHLSDAPVWLLTPASRLTPIGMYLHFSTGADEVVAGRSHYCWILRGECTQTNYRRLARTIIHLSSKPCSLNSSI</sequence>
<dbReference type="Pfam" id="PF07254">
    <property type="entry name" value="Cpta_toxin"/>
    <property type="match status" value="1"/>
</dbReference>
<evidence type="ECO:0000313" key="2">
    <source>
        <dbReference type="EMBL" id="AXR07210.1"/>
    </source>
</evidence>
<keyword evidence="1" id="KW-1133">Transmembrane helix</keyword>
<keyword evidence="1" id="KW-0472">Membrane</keyword>
<dbReference type="Proteomes" id="UP000262073">
    <property type="component" value="Chromosome"/>
</dbReference>
<dbReference type="RefSeq" id="WP_117317341.1">
    <property type="nucleotide sequence ID" value="NZ_CP031769.1"/>
</dbReference>
<protein>
    <recommendedName>
        <fullName evidence="4">Toxin CptA</fullName>
    </recommendedName>
</protein>
<name>A0A346NNV3_9ALTE</name>
<dbReference type="KEGG" id="salm:D0Y50_13135"/>
<dbReference type="OrthoDB" id="6332077at2"/>